<feature type="region of interest" description="Disordered" evidence="2">
    <location>
        <begin position="540"/>
        <end position="592"/>
    </location>
</feature>
<dbReference type="PANTHER" id="PTHR15665">
    <property type="entry name" value="ASTEROID PROTEIN"/>
    <property type="match status" value="1"/>
</dbReference>
<dbReference type="PANTHER" id="PTHR15665:SF1">
    <property type="entry name" value="PROTEIN ASTEROID HOMOLOG 1"/>
    <property type="match status" value="1"/>
</dbReference>
<dbReference type="InterPro" id="IPR029060">
    <property type="entry name" value="PIN-like_dom_sf"/>
</dbReference>
<organism evidence="4 5">
    <name type="scientific">Trichoderma ghanense</name>
    <dbReference type="NCBI Taxonomy" id="65468"/>
    <lineage>
        <taxon>Eukaryota</taxon>
        <taxon>Fungi</taxon>
        <taxon>Dikarya</taxon>
        <taxon>Ascomycota</taxon>
        <taxon>Pezizomycotina</taxon>
        <taxon>Sordariomycetes</taxon>
        <taxon>Hypocreomycetidae</taxon>
        <taxon>Hypocreales</taxon>
        <taxon>Hypocreaceae</taxon>
        <taxon>Trichoderma</taxon>
    </lineage>
</organism>
<dbReference type="Pfam" id="PF12813">
    <property type="entry name" value="XPG_I_2"/>
    <property type="match status" value="1"/>
</dbReference>
<evidence type="ECO:0000313" key="5">
    <source>
        <dbReference type="Proteomes" id="UP001642720"/>
    </source>
</evidence>
<comment type="caution">
    <text evidence="4">The sequence shown here is derived from an EMBL/GenBank/DDBJ whole genome shotgun (WGS) entry which is preliminary data.</text>
</comment>
<evidence type="ECO:0000313" key="4">
    <source>
        <dbReference type="EMBL" id="TFA97506.1"/>
    </source>
</evidence>
<evidence type="ECO:0000259" key="3">
    <source>
        <dbReference type="Pfam" id="PF12813"/>
    </source>
</evidence>
<feature type="compositionally biased region" description="Basic and acidic residues" evidence="2">
    <location>
        <begin position="559"/>
        <end position="569"/>
    </location>
</feature>
<sequence length="592" mass="65550">MGIPHLITTLESHASHEILQRQDVVIDGPALAYHVLHLCRLQGASQPSYSLLSQLVIEWLDRLEDQQVTIRAIYFDGYLPTDKYRVRMERVRKTTSRLSLLYSSYPTGCPRRHVVPSAGLSDEPHRLGCSADKVSQDPSFVVPAIIDAIRGNPRYREKCFLMPGEADAYCASDVAKHGGTILTGDSDLLAHELGSGKVVFFRDIHENASSKLACTIYAPRAIYTKLGLPKSVEACRLGYERLQSPHATLPMLLKACSKPISDAVGYDLFRQQYVSHEEASIPRLIGGGLLPLSALDPRVSELLLQIGEESTTSGNSEKAKMFLPSLIENPNKGTSWDASAHVRRLAYTVASRYLAHHRASSVEEYRRVQNIDQKGRDISLLTSAEANEAALELLDIIKRVKATQLPQHHHWTLLCIILDIVECNQQGKSSHALITLQQKGRIQTTAGDKIPWDTIHFSAHIQAGLYSLRILSQVLTSTMAQNNSTDELALYLIQIRKLLSELPPLNEFPDVGVLSDFLAASKELQILPLLSQFIEVDEAPSQVSEQSQTKPKGRKSGKRAGESNGDNKKPSKKSNRASENRGNMFSALSIDT</sequence>
<protein>
    <recommendedName>
        <fullName evidence="3">Asteroid domain-containing protein</fullName>
    </recommendedName>
</protein>
<evidence type="ECO:0000256" key="1">
    <source>
        <dbReference type="ARBA" id="ARBA00007398"/>
    </source>
</evidence>
<feature type="domain" description="Asteroid" evidence="3">
    <location>
        <begin position="138"/>
        <end position="370"/>
    </location>
</feature>
<comment type="similarity">
    <text evidence="1">Belongs to the asteroid family.</text>
</comment>
<gene>
    <name evidence="4" type="ORF">CCMA1212_010783</name>
</gene>
<dbReference type="Gene3D" id="3.40.50.1010">
    <property type="entry name" value="5'-nuclease"/>
    <property type="match status" value="1"/>
</dbReference>
<accession>A0ABY2GPL9</accession>
<dbReference type="RefSeq" id="XP_073553708.1">
    <property type="nucleotide sequence ID" value="XM_073707811.1"/>
</dbReference>
<dbReference type="EMBL" id="PPTA01000032">
    <property type="protein sequence ID" value="TFA97506.1"/>
    <property type="molecule type" value="Genomic_DNA"/>
</dbReference>
<dbReference type="InterPro" id="IPR026832">
    <property type="entry name" value="Asteroid"/>
</dbReference>
<proteinExistence type="inferred from homology"/>
<evidence type="ECO:0000256" key="2">
    <source>
        <dbReference type="SAM" id="MobiDB-lite"/>
    </source>
</evidence>
<dbReference type="InterPro" id="IPR039436">
    <property type="entry name" value="Asteroid_dom"/>
</dbReference>
<keyword evidence="5" id="KW-1185">Reference proteome</keyword>
<dbReference type="Proteomes" id="UP001642720">
    <property type="component" value="Unassembled WGS sequence"/>
</dbReference>
<dbReference type="GeneID" id="300582261"/>
<dbReference type="SUPFAM" id="SSF88723">
    <property type="entry name" value="PIN domain-like"/>
    <property type="match status" value="1"/>
</dbReference>
<feature type="compositionally biased region" description="Polar residues" evidence="2">
    <location>
        <begin position="541"/>
        <end position="550"/>
    </location>
</feature>
<reference evidence="4 5" key="1">
    <citation type="submission" date="2018-01" db="EMBL/GenBank/DDBJ databases">
        <title>Genome characterization of the sugarcane-associated fungus Trichoderma ghanense CCMA-1212 and their application in lignocelulose bioconversion.</title>
        <authorList>
            <person name="Steindorff A.S."/>
            <person name="Mendes T.D."/>
            <person name="Vilela E.S.D."/>
            <person name="Rodrigues D.S."/>
            <person name="Formighieri E.F."/>
            <person name="Melo I.S."/>
            <person name="Favaro L.C.L."/>
        </authorList>
    </citation>
    <scope>NUCLEOTIDE SEQUENCE [LARGE SCALE GENOMIC DNA]</scope>
    <source>
        <strain evidence="4 5">CCMA-1212</strain>
    </source>
</reference>
<name>A0ABY2GPL9_9HYPO</name>